<feature type="region of interest" description="Disordered" evidence="1">
    <location>
        <begin position="83"/>
        <end position="116"/>
    </location>
</feature>
<dbReference type="InterPro" id="IPR004291">
    <property type="entry name" value="Transposase_IS66_central"/>
</dbReference>
<dbReference type="OrthoDB" id="9800877at2"/>
<protein>
    <submittedName>
        <fullName evidence="6">Transposase</fullName>
    </submittedName>
</protein>
<evidence type="ECO:0000256" key="1">
    <source>
        <dbReference type="SAM" id="MobiDB-lite"/>
    </source>
</evidence>
<evidence type="ECO:0000259" key="4">
    <source>
        <dbReference type="Pfam" id="PF13007"/>
    </source>
</evidence>
<dbReference type="InterPro" id="IPR039552">
    <property type="entry name" value="IS66_C"/>
</dbReference>
<evidence type="ECO:0000259" key="3">
    <source>
        <dbReference type="Pfam" id="PF13005"/>
    </source>
</evidence>
<evidence type="ECO:0000313" key="6">
    <source>
        <dbReference type="EMBL" id="PXW49901.1"/>
    </source>
</evidence>
<feature type="domain" description="Transposase TnpC homeodomain" evidence="4">
    <location>
        <begin position="43"/>
        <end position="120"/>
    </location>
</feature>
<feature type="domain" description="Transposase IS66 zinc-finger binding" evidence="3">
    <location>
        <begin position="127"/>
        <end position="169"/>
    </location>
</feature>
<name>A0A2V3TSA5_9HYPH</name>
<dbReference type="EMBL" id="QJJK01000038">
    <property type="protein sequence ID" value="PXW49901.1"/>
    <property type="molecule type" value="Genomic_DNA"/>
</dbReference>
<dbReference type="RefSeq" id="WP_110378714.1">
    <property type="nucleotide sequence ID" value="NZ_JAHBRY010000001.1"/>
</dbReference>
<feature type="domain" description="Transposase IS66 central" evidence="2">
    <location>
        <begin position="183"/>
        <end position="480"/>
    </location>
</feature>
<evidence type="ECO:0000313" key="7">
    <source>
        <dbReference type="Proteomes" id="UP000248021"/>
    </source>
</evidence>
<reference evidence="6 7" key="1">
    <citation type="submission" date="2018-05" db="EMBL/GenBank/DDBJ databases">
        <title>Genomic Encyclopedia of Type Strains, Phase IV (KMG-IV): sequencing the most valuable type-strain genomes for metagenomic binning, comparative biology and taxonomic classification.</title>
        <authorList>
            <person name="Goeker M."/>
        </authorList>
    </citation>
    <scope>NUCLEOTIDE SEQUENCE [LARGE SCALE GENOMIC DNA]</scope>
    <source>
        <strain evidence="6 7">DSM 6462</strain>
    </source>
</reference>
<accession>A0A2V3TSA5</accession>
<dbReference type="AlphaFoldDB" id="A0A2V3TSA5"/>
<dbReference type="PANTHER" id="PTHR33678:SF1">
    <property type="entry name" value="BLL1576 PROTEIN"/>
    <property type="match status" value="1"/>
</dbReference>
<dbReference type="Proteomes" id="UP000248021">
    <property type="component" value="Unassembled WGS sequence"/>
</dbReference>
<evidence type="ECO:0000259" key="2">
    <source>
        <dbReference type="Pfam" id="PF03050"/>
    </source>
</evidence>
<proteinExistence type="predicted"/>
<sequence>MASGLESLPDDPSALKAIIAAKNEEIARLAAAERAYEALVQALRIRIERLRKQKYGSSSEKIEREIEQLELALEDLEVAMAAADTAPEPEENETREETPFRSRRRRGKPRVSETTPRERIVLDPGETCPECGGPLRLVGEDVAEILDFIDAKLKLVEIARLKKSCRHCETMVQPAAPTRPIPRGMAGPGLLAHILVSKFDDHLPLYRQSEIFARHGADIPRSTLIDWCGQTVAVLRPLSALIKAEVMTADRLHGDDTPIKVLDPKQRLKGKARGVKEGRIWVYVRDDRPWGGGDPPAAAYWFSPDRKGEHPQSHLADFKGILQADAYAGFKELYKPDAEGAVRVREAACWAHLRRDFHDVWKATNSPIAKGALDRIGALYDIERRITGTSAAQRLAIRQKESRPRAEAFRAGCEAELARIPGKGDLAKAMRYALNRWHAFTLFLEDGRVAIDNNVAERAIRPVCIGRKNFLFAGSDAGGEVIADAMTLIETAKLCGLNPQDYLADVLARINDHIVSRLDELLPWNWKPLAVPQDQAA</sequence>
<dbReference type="Pfam" id="PF13005">
    <property type="entry name" value="zf-IS66"/>
    <property type="match status" value="1"/>
</dbReference>
<keyword evidence="7" id="KW-1185">Reference proteome</keyword>
<feature type="domain" description="Transposase IS66 C-terminal" evidence="5">
    <location>
        <begin position="487"/>
        <end position="524"/>
    </location>
</feature>
<dbReference type="InterPro" id="IPR024474">
    <property type="entry name" value="Znf_dom_IS66"/>
</dbReference>
<evidence type="ECO:0000259" key="5">
    <source>
        <dbReference type="Pfam" id="PF13817"/>
    </source>
</evidence>
<dbReference type="PANTHER" id="PTHR33678">
    <property type="entry name" value="BLL1576 PROTEIN"/>
    <property type="match status" value="1"/>
</dbReference>
<comment type="caution">
    <text evidence="6">The sequence shown here is derived from an EMBL/GenBank/DDBJ whole genome shotgun (WGS) entry which is preliminary data.</text>
</comment>
<dbReference type="Pfam" id="PF13007">
    <property type="entry name" value="LZ_Tnp_IS66"/>
    <property type="match status" value="1"/>
</dbReference>
<dbReference type="Pfam" id="PF03050">
    <property type="entry name" value="DDE_Tnp_IS66"/>
    <property type="match status" value="1"/>
</dbReference>
<dbReference type="Pfam" id="PF13817">
    <property type="entry name" value="DDE_Tnp_IS66_C"/>
    <property type="match status" value="1"/>
</dbReference>
<gene>
    <name evidence="6" type="ORF">C7450_1382</name>
</gene>
<organism evidence="6 7">
    <name type="scientific">Chelatococcus asaccharovorans</name>
    <dbReference type="NCBI Taxonomy" id="28210"/>
    <lineage>
        <taxon>Bacteria</taxon>
        <taxon>Pseudomonadati</taxon>
        <taxon>Pseudomonadota</taxon>
        <taxon>Alphaproteobacteria</taxon>
        <taxon>Hyphomicrobiales</taxon>
        <taxon>Chelatococcaceae</taxon>
        <taxon>Chelatococcus</taxon>
    </lineage>
</organism>
<dbReference type="InterPro" id="IPR052344">
    <property type="entry name" value="Transposase-related"/>
</dbReference>
<dbReference type="InterPro" id="IPR024463">
    <property type="entry name" value="Transposase_TnpC_homeodom"/>
</dbReference>
<dbReference type="NCBIfam" id="NF033517">
    <property type="entry name" value="transpos_IS66"/>
    <property type="match status" value="1"/>
</dbReference>